<name>A0A2T4I7Z7_9SPHN</name>
<dbReference type="Proteomes" id="UP000241206">
    <property type="component" value="Unassembled WGS sequence"/>
</dbReference>
<dbReference type="RefSeq" id="WP_107393759.1">
    <property type="nucleotide sequence ID" value="NZ_PHHF01000006.1"/>
</dbReference>
<evidence type="ECO:0000313" key="2">
    <source>
        <dbReference type="Proteomes" id="UP000241206"/>
    </source>
</evidence>
<accession>A0A2T4I7Z7</accession>
<proteinExistence type="predicted"/>
<protein>
    <submittedName>
        <fullName evidence="1">Uncharacterized protein</fullName>
    </submittedName>
</protein>
<gene>
    <name evidence="1" type="ORF">CV103_01560</name>
</gene>
<dbReference type="EMBL" id="PHHF01000006">
    <property type="protein sequence ID" value="PTD27451.1"/>
    <property type="molecule type" value="Genomic_DNA"/>
</dbReference>
<evidence type="ECO:0000313" key="1">
    <source>
        <dbReference type="EMBL" id="PTD27451.1"/>
    </source>
</evidence>
<reference evidence="1 2" key="1">
    <citation type="submission" date="2017-11" db="EMBL/GenBank/DDBJ databases">
        <title>Sphingomonas oleivorans sp. nov., isolated from oil-contaminated soil.</title>
        <authorList>
            <person name="Wang L."/>
            <person name="Chen L."/>
        </authorList>
    </citation>
    <scope>NUCLEOTIDE SEQUENCE [LARGE SCALE GENOMIC DNA]</scope>
    <source>
        <strain evidence="1 2">K101</strain>
    </source>
</reference>
<organism evidence="1 2">
    <name type="scientific">Edaphosphingomonas fennica</name>
    <dbReference type="NCBI Taxonomy" id="114404"/>
    <lineage>
        <taxon>Bacteria</taxon>
        <taxon>Pseudomonadati</taxon>
        <taxon>Pseudomonadota</taxon>
        <taxon>Alphaproteobacteria</taxon>
        <taxon>Sphingomonadales</taxon>
        <taxon>Rhizorhabdaceae</taxon>
        <taxon>Edaphosphingomonas</taxon>
    </lineage>
</organism>
<dbReference type="AlphaFoldDB" id="A0A2T4I7Z7"/>
<sequence>MTWKTIRLELARTPDFPEGSTSRQYILSLPVDDAGRIDAAAIEAEPARATVRRIWDGEPDRHGYVIRTERGWALSYAVGEDDDEPIFHLETHRIRKDEYLTLTENDGEVQPFRIAECDDAQS</sequence>
<comment type="caution">
    <text evidence="1">The sequence shown here is derived from an EMBL/GenBank/DDBJ whole genome shotgun (WGS) entry which is preliminary data.</text>
</comment>
<keyword evidence="2" id="KW-1185">Reference proteome</keyword>